<reference evidence="6 7" key="3">
    <citation type="journal article" date="2015" name="Genome Announc.">
        <title>Draft Genome Sequence of the Archiascomycetous Yeast Saitoella complicata.</title>
        <authorList>
            <person name="Yamauchi K."/>
            <person name="Kondo S."/>
            <person name="Hamamoto M."/>
            <person name="Takahashi Y."/>
            <person name="Ogura Y."/>
            <person name="Hayashi T."/>
            <person name="Nishida H."/>
        </authorList>
    </citation>
    <scope>NUCLEOTIDE SEQUENCE [LARGE SCALE GENOMIC DNA]</scope>
    <source>
        <strain evidence="6 7">NRRL Y-17804</strain>
    </source>
</reference>
<dbReference type="EMBL" id="BACD03000026">
    <property type="protein sequence ID" value="GAO49784.1"/>
    <property type="molecule type" value="Genomic_DNA"/>
</dbReference>
<dbReference type="GO" id="GO:0007165">
    <property type="term" value="P:signal transduction"/>
    <property type="evidence" value="ECO:0007669"/>
    <property type="project" value="TreeGrafter"/>
</dbReference>
<dbReference type="GO" id="GO:0046872">
    <property type="term" value="F:metal ion binding"/>
    <property type="evidence" value="ECO:0007669"/>
    <property type="project" value="UniProtKB-KW"/>
</dbReference>
<accession>A0A0E9NIW2</accession>
<feature type="binding site" evidence="4">
    <location>
        <position position="254"/>
    </location>
    <ligand>
        <name>Mg(2+)</name>
        <dbReference type="ChEBI" id="CHEBI:18420"/>
        <label>1</label>
        <note>catalytic</note>
    </ligand>
</feature>
<dbReference type="FunFam" id="3.30.540.10:FF:000004">
    <property type="entry name" value="Inositol-1-monophosphatase"/>
    <property type="match status" value="1"/>
</dbReference>
<feature type="binding site" evidence="4">
    <location>
        <position position="105"/>
    </location>
    <ligand>
        <name>Mg(2+)</name>
        <dbReference type="ChEBI" id="CHEBI:18420"/>
        <label>1</label>
        <note>catalytic</note>
    </ligand>
</feature>
<keyword evidence="3 4" id="KW-0460">Magnesium</keyword>
<feature type="binding site" evidence="4">
    <location>
        <position position="83"/>
    </location>
    <ligand>
        <name>Mg(2+)</name>
        <dbReference type="ChEBI" id="CHEBI:18420"/>
        <label>1</label>
        <note>catalytic</note>
    </ligand>
</feature>
<dbReference type="InterPro" id="IPR020583">
    <property type="entry name" value="Inositol_monoP_metal-BS"/>
</dbReference>
<reference evidence="6 7" key="1">
    <citation type="journal article" date="2011" name="J. Gen. Appl. Microbiol.">
        <title>Draft genome sequencing of the enigmatic yeast Saitoella complicata.</title>
        <authorList>
            <person name="Nishida H."/>
            <person name="Hamamoto M."/>
            <person name="Sugiyama J."/>
        </authorList>
    </citation>
    <scope>NUCLEOTIDE SEQUENCE [LARGE SCALE GENOMIC DNA]</scope>
    <source>
        <strain evidence="6 7">NRRL Y-17804</strain>
    </source>
</reference>
<dbReference type="Proteomes" id="UP000033140">
    <property type="component" value="Unassembled WGS sequence"/>
</dbReference>
<dbReference type="PRINTS" id="PR00377">
    <property type="entry name" value="IMPHPHTASES"/>
</dbReference>
<comment type="cofactor">
    <cofactor evidence="4 5">
        <name>Mg(2+)</name>
        <dbReference type="ChEBI" id="CHEBI:18420"/>
    </cofactor>
</comment>
<dbReference type="PANTHER" id="PTHR20854">
    <property type="entry name" value="INOSITOL MONOPHOSPHATASE"/>
    <property type="match status" value="1"/>
</dbReference>
<evidence type="ECO:0000313" key="7">
    <source>
        <dbReference type="Proteomes" id="UP000033140"/>
    </source>
</evidence>
<proteinExistence type="inferred from homology"/>
<comment type="catalytic activity">
    <reaction evidence="5">
        <text>a myo-inositol phosphate + H2O = myo-inositol + phosphate</text>
        <dbReference type="Rhea" id="RHEA:24056"/>
        <dbReference type="ChEBI" id="CHEBI:15377"/>
        <dbReference type="ChEBI" id="CHEBI:17268"/>
        <dbReference type="ChEBI" id="CHEBI:43474"/>
        <dbReference type="ChEBI" id="CHEBI:84139"/>
        <dbReference type="EC" id="3.1.3.25"/>
    </reaction>
</comment>
<dbReference type="OMA" id="GEAPVWI"/>
<evidence type="ECO:0000256" key="1">
    <source>
        <dbReference type="ARBA" id="ARBA00009759"/>
    </source>
</evidence>
<dbReference type="GO" id="GO:0046854">
    <property type="term" value="P:phosphatidylinositol phosphate biosynthetic process"/>
    <property type="evidence" value="ECO:0007669"/>
    <property type="project" value="InterPro"/>
</dbReference>
<sequence length="330" mass="36704">MSFDLSSVNLQEVHDWSVDLARRAGQMMLDGSNKRFQNPSTEDHKTDAKKNAVDLVTEVDQAVEAFVISEIEKRWPSFKFIGEETQSAGADSVLDDHPTFIVDPIDGTMNFVHGNPWCAISIGLSINRIPYIGIIYSPFLNEMYTAIRNQGSYLHKPNQPPLRLPLQPPTPLAVNTALIITEWGADRTTIGTSALSESSKENFDVKLRTYFNLLRNSPNMVHGMRSYGAASLNLCSVAAGHNDAYWEGGCWEWDVCAGWVILHEAGGFMCEGNPPENFEADVEGAKVEEATLIGRKYLAIRGAKGGRKEQEDLAKWVWKSMEGGRMTYGR</sequence>
<organism evidence="6 7">
    <name type="scientific">Saitoella complicata (strain BCRC 22490 / CBS 7301 / JCM 7358 / NBRC 10748 / NRRL Y-17804)</name>
    <dbReference type="NCBI Taxonomy" id="698492"/>
    <lineage>
        <taxon>Eukaryota</taxon>
        <taxon>Fungi</taxon>
        <taxon>Dikarya</taxon>
        <taxon>Ascomycota</taxon>
        <taxon>Taphrinomycotina</taxon>
        <taxon>Taphrinomycotina incertae sedis</taxon>
        <taxon>Saitoella</taxon>
    </lineage>
</organism>
<gene>
    <name evidence="6" type="ORF">G7K_3926-t1</name>
</gene>
<dbReference type="EC" id="3.1.3.25" evidence="5"/>
<protein>
    <recommendedName>
        <fullName evidence="5">Inositol-1-monophosphatase</fullName>
        <ecNumber evidence="5">3.1.3.25</ecNumber>
    </recommendedName>
</protein>
<comment type="similarity">
    <text evidence="1 5">Belongs to the inositol monophosphatase superfamily.</text>
</comment>
<dbReference type="STRING" id="698492.A0A0E9NIW2"/>
<dbReference type="PROSITE" id="PS00630">
    <property type="entry name" value="IMP_2"/>
    <property type="match status" value="1"/>
</dbReference>
<evidence type="ECO:0000256" key="4">
    <source>
        <dbReference type="PIRSR" id="PIRSR600760-2"/>
    </source>
</evidence>
<dbReference type="PROSITE" id="PS00629">
    <property type="entry name" value="IMP_1"/>
    <property type="match status" value="1"/>
</dbReference>
<evidence type="ECO:0000256" key="3">
    <source>
        <dbReference type="ARBA" id="ARBA00022842"/>
    </source>
</evidence>
<feature type="binding site" evidence="4">
    <location>
        <position position="106"/>
    </location>
    <ligand>
        <name>Mg(2+)</name>
        <dbReference type="ChEBI" id="CHEBI:18420"/>
        <label>1</label>
        <note>catalytic</note>
    </ligand>
</feature>
<name>A0A0E9NIW2_SAICN</name>
<dbReference type="Pfam" id="PF00459">
    <property type="entry name" value="Inositol_P"/>
    <property type="match status" value="1"/>
</dbReference>
<dbReference type="PANTHER" id="PTHR20854:SF39">
    <property type="entry name" value="PROTEIN QUTG"/>
    <property type="match status" value="1"/>
</dbReference>
<dbReference type="Gene3D" id="3.30.540.10">
    <property type="entry name" value="Fructose-1,6-Bisphosphatase, subunit A, domain 1"/>
    <property type="match status" value="1"/>
</dbReference>
<dbReference type="RefSeq" id="XP_019026000.1">
    <property type="nucleotide sequence ID" value="XM_019170051.1"/>
</dbReference>
<comment type="pathway">
    <text evidence="5">Polyol metabolism; myo-inositol biosynthesis; myo-inositol from D-glucose 6-phosphate: step 2/2.</text>
</comment>
<keyword evidence="2 4" id="KW-0479">Metal-binding</keyword>
<evidence type="ECO:0000256" key="2">
    <source>
        <dbReference type="ARBA" id="ARBA00022723"/>
    </source>
</evidence>
<dbReference type="GO" id="GO:0008934">
    <property type="term" value="F:inositol monophosphate 1-phosphatase activity"/>
    <property type="evidence" value="ECO:0007669"/>
    <property type="project" value="InterPro"/>
</dbReference>
<dbReference type="InterPro" id="IPR033942">
    <property type="entry name" value="IMPase"/>
</dbReference>
<feature type="binding site" evidence="4">
    <location>
        <position position="103"/>
    </location>
    <ligand>
        <name>Mg(2+)</name>
        <dbReference type="ChEBI" id="CHEBI:18420"/>
        <label>1</label>
        <note>catalytic</note>
    </ligand>
</feature>
<evidence type="ECO:0000313" key="6">
    <source>
        <dbReference type="EMBL" id="GAO49784.1"/>
    </source>
</evidence>
<dbReference type="UniPathway" id="UPA00823">
    <property type="reaction ID" value="UER00788"/>
</dbReference>
<dbReference type="InterPro" id="IPR000760">
    <property type="entry name" value="Inositol_monophosphatase-like"/>
</dbReference>
<dbReference type="AlphaFoldDB" id="A0A0E9NIW2"/>
<reference evidence="6 7" key="2">
    <citation type="journal article" date="2014" name="J. Gen. Appl. Microbiol.">
        <title>The early diverging ascomycetous budding yeast Saitoella complicata has three histone deacetylases belonging to the Clr6, Hos2, and Rpd3 lineages.</title>
        <authorList>
            <person name="Nishida H."/>
            <person name="Matsumoto T."/>
            <person name="Kondo S."/>
            <person name="Hamamoto M."/>
            <person name="Yoshikawa H."/>
        </authorList>
    </citation>
    <scope>NUCLEOTIDE SEQUENCE [LARGE SCALE GENOMIC DNA]</scope>
    <source>
        <strain evidence="6 7">NRRL Y-17804</strain>
    </source>
</reference>
<dbReference type="Gene3D" id="3.40.190.80">
    <property type="match status" value="1"/>
</dbReference>
<dbReference type="InterPro" id="IPR020550">
    <property type="entry name" value="Inositol_monophosphatase_CS"/>
</dbReference>
<dbReference type="SUPFAM" id="SSF56655">
    <property type="entry name" value="Carbohydrate phosphatase"/>
    <property type="match status" value="1"/>
</dbReference>
<evidence type="ECO:0000256" key="5">
    <source>
        <dbReference type="RuleBase" id="RU364068"/>
    </source>
</evidence>
<keyword evidence="7" id="KW-1185">Reference proteome</keyword>
<dbReference type="GO" id="GO:0006021">
    <property type="term" value="P:inositol biosynthetic process"/>
    <property type="evidence" value="ECO:0007669"/>
    <property type="project" value="UniProtKB-UniPathway"/>
</dbReference>
<keyword evidence="5" id="KW-0378">Hydrolase</keyword>
<dbReference type="CDD" id="cd01639">
    <property type="entry name" value="IMPase"/>
    <property type="match status" value="1"/>
</dbReference>
<comment type="caution">
    <text evidence="6">The sequence shown here is derived from an EMBL/GenBank/DDBJ whole genome shotgun (WGS) entry which is preliminary data.</text>
</comment>
<dbReference type="OrthoDB" id="10254945at2759"/>